<evidence type="ECO:0000313" key="2">
    <source>
        <dbReference type="EMBL" id="POG65749.1"/>
    </source>
</evidence>
<dbReference type="PROSITE" id="PS50011">
    <property type="entry name" value="PROTEIN_KINASE_DOM"/>
    <property type="match status" value="1"/>
</dbReference>
<dbReference type="InterPro" id="IPR001245">
    <property type="entry name" value="Ser-Thr/Tyr_kinase_cat_dom"/>
</dbReference>
<name>A0A2P4PK28_RHIID</name>
<feature type="domain" description="Protein kinase" evidence="1">
    <location>
        <begin position="1"/>
        <end position="147"/>
    </location>
</feature>
<evidence type="ECO:0000259" key="1">
    <source>
        <dbReference type="PROSITE" id="PS50011"/>
    </source>
</evidence>
<dbReference type="InterPro" id="IPR051681">
    <property type="entry name" value="Ser/Thr_Kinases-Pseudokinases"/>
</dbReference>
<dbReference type="GO" id="GO:0005524">
    <property type="term" value="F:ATP binding"/>
    <property type="evidence" value="ECO:0007669"/>
    <property type="project" value="InterPro"/>
</dbReference>
<organism evidence="2 3">
    <name type="scientific">Rhizophagus irregularis (strain DAOM 181602 / DAOM 197198 / MUCL 43194)</name>
    <name type="common">Arbuscular mycorrhizal fungus</name>
    <name type="synonym">Glomus intraradices</name>
    <dbReference type="NCBI Taxonomy" id="747089"/>
    <lineage>
        <taxon>Eukaryota</taxon>
        <taxon>Fungi</taxon>
        <taxon>Fungi incertae sedis</taxon>
        <taxon>Mucoromycota</taxon>
        <taxon>Glomeromycotina</taxon>
        <taxon>Glomeromycetes</taxon>
        <taxon>Glomerales</taxon>
        <taxon>Glomeraceae</taxon>
        <taxon>Rhizophagus</taxon>
    </lineage>
</organism>
<dbReference type="AlphaFoldDB" id="A0A2P4PK28"/>
<gene>
    <name evidence="2" type="ORF">GLOIN_2v1844575</name>
</gene>
<reference evidence="2 3" key="2">
    <citation type="journal article" date="2018" name="New Phytol.">
        <title>High intraspecific genome diversity in the model arbuscular mycorrhizal symbiont Rhizophagus irregularis.</title>
        <authorList>
            <person name="Chen E.C.H."/>
            <person name="Morin E."/>
            <person name="Beaudet D."/>
            <person name="Noel J."/>
            <person name="Yildirir G."/>
            <person name="Ndikumana S."/>
            <person name="Charron P."/>
            <person name="St-Onge C."/>
            <person name="Giorgi J."/>
            <person name="Kruger M."/>
            <person name="Marton T."/>
            <person name="Ropars J."/>
            <person name="Grigoriev I.V."/>
            <person name="Hainaut M."/>
            <person name="Henrissat B."/>
            <person name="Roux C."/>
            <person name="Martin F."/>
            <person name="Corradi N."/>
        </authorList>
    </citation>
    <scope>NUCLEOTIDE SEQUENCE [LARGE SCALE GENOMIC DNA]</scope>
    <source>
        <strain evidence="2 3">DAOM 197198</strain>
    </source>
</reference>
<keyword evidence="3" id="KW-1185">Reference proteome</keyword>
<dbReference type="InterPro" id="IPR011009">
    <property type="entry name" value="Kinase-like_dom_sf"/>
</dbReference>
<protein>
    <recommendedName>
        <fullName evidence="1">Protein kinase domain-containing protein</fullName>
    </recommendedName>
</protein>
<evidence type="ECO:0000313" key="3">
    <source>
        <dbReference type="Proteomes" id="UP000018888"/>
    </source>
</evidence>
<reference evidence="2 3" key="1">
    <citation type="journal article" date="2013" name="Proc. Natl. Acad. Sci. U.S.A.">
        <title>Genome of an arbuscular mycorrhizal fungus provides insight into the oldest plant symbiosis.</title>
        <authorList>
            <person name="Tisserant E."/>
            <person name="Malbreil M."/>
            <person name="Kuo A."/>
            <person name="Kohler A."/>
            <person name="Symeonidi A."/>
            <person name="Balestrini R."/>
            <person name="Charron P."/>
            <person name="Duensing N."/>
            <person name="Frei Dit Frey N."/>
            <person name="Gianinazzi-Pearson V."/>
            <person name="Gilbert L.B."/>
            <person name="Handa Y."/>
            <person name="Herr J.R."/>
            <person name="Hijri M."/>
            <person name="Koul R."/>
            <person name="Kawaguchi M."/>
            <person name="Krajinski F."/>
            <person name="Lammers P.J."/>
            <person name="Masclaux F.G."/>
            <person name="Murat C."/>
            <person name="Morin E."/>
            <person name="Ndikumana S."/>
            <person name="Pagni M."/>
            <person name="Petitpierre D."/>
            <person name="Requena N."/>
            <person name="Rosikiewicz P."/>
            <person name="Riley R."/>
            <person name="Saito K."/>
            <person name="San Clemente H."/>
            <person name="Shapiro H."/>
            <person name="van Tuinen D."/>
            <person name="Becard G."/>
            <person name="Bonfante P."/>
            <person name="Paszkowski U."/>
            <person name="Shachar-Hill Y.Y."/>
            <person name="Tuskan G.A."/>
            <person name="Young P.W."/>
            <person name="Sanders I.R."/>
            <person name="Henrissat B."/>
            <person name="Rensing S.A."/>
            <person name="Grigoriev I.V."/>
            <person name="Corradi N."/>
            <person name="Roux C."/>
            <person name="Martin F."/>
        </authorList>
    </citation>
    <scope>NUCLEOTIDE SEQUENCE [LARGE SCALE GENOMIC DNA]</scope>
    <source>
        <strain evidence="2 3">DAOM 197198</strain>
    </source>
</reference>
<dbReference type="EMBL" id="AUPC02000207">
    <property type="protein sequence ID" value="POG65749.1"/>
    <property type="molecule type" value="Genomic_DNA"/>
</dbReference>
<dbReference type="Gene3D" id="1.10.510.10">
    <property type="entry name" value="Transferase(Phosphotransferase) domain 1"/>
    <property type="match status" value="1"/>
</dbReference>
<dbReference type="SUPFAM" id="SSF56112">
    <property type="entry name" value="Protein kinase-like (PK-like)"/>
    <property type="match status" value="1"/>
</dbReference>
<sequence>MESDNSEVITLHNHDVKKKQGKVEVKRSQSSRARDTSCTATIHIRLERKRLLFTHPLEINLKYTHNHVTASDIYSIAILMWEISSGQPPFINYEHENDIVMNVINDIRPKIVPGTPLEYKNLMKECWDAVPLKRPDVYALEKRMRRINLDYQNMTDELFKSEMDE</sequence>
<accession>A0A2P4PK28</accession>
<proteinExistence type="predicted"/>
<dbReference type="InterPro" id="IPR000719">
    <property type="entry name" value="Prot_kinase_dom"/>
</dbReference>
<dbReference type="GO" id="GO:0004674">
    <property type="term" value="F:protein serine/threonine kinase activity"/>
    <property type="evidence" value="ECO:0007669"/>
    <property type="project" value="TreeGrafter"/>
</dbReference>
<dbReference type="Pfam" id="PF07714">
    <property type="entry name" value="PK_Tyr_Ser-Thr"/>
    <property type="match status" value="1"/>
</dbReference>
<comment type="caution">
    <text evidence="2">The sequence shown here is derived from an EMBL/GenBank/DDBJ whole genome shotgun (WGS) entry which is preliminary data.</text>
</comment>
<dbReference type="VEuPathDB" id="FungiDB:RhiirFUN_017629"/>
<dbReference type="PANTHER" id="PTHR44329:SF214">
    <property type="entry name" value="PROTEIN KINASE DOMAIN-CONTAINING PROTEIN"/>
    <property type="match status" value="1"/>
</dbReference>
<dbReference type="Proteomes" id="UP000018888">
    <property type="component" value="Unassembled WGS sequence"/>
</dbReference>
<dbReference type="PANTHER" id="PTHR44329">
    <property type="entry name" value="SERINE/THREONINE-PROTEIN KINASE TNNI3K-RELATED"/>
    <property type="match status" value="1"/>
</dbReference>